<feature type="domain" description="VTT" evidence="8">
    <location>
        <begin position="42"/>
        <end position="157"/>
    </location>
</feature>
<dbReference type="EMBL" id="JYIT01000082">
    <property type="protein sequence ID" value="KJL20765.1"/>
    <property type="molecule type" value="Genomic_DNA"/>
</dbReference>
<dbReference type="OrthoDB" id="162303at2"/>
<comment type="similarity">
    <text evidence="2">Belongs to the DedA family.</text>
</comment>
<dbReference type="Pfam" id="PF09335">
    <property type="entry name" value="VTT_dom"/>
    <property type="match status" value="1"/>
</dbReference>
<name>A0A0F0KKV3_9MICO</name>
<sequence length="228" mass="23799">MAELLSAFLLTPWAPLLILLFCFLDGFFPPVPSETVVVGALTMAFATGAQAAPTAILILFAAGIGAAAGDSAAYAIGRRAGTRRWGWMRRPRVQSALVWAGERLAARPAIPLLVARYIPVGRVAVNMTAGATRLPYRRFLPLSLVAAAGWVGLSALIASVASAWLGHSPLLAAGVGVALSIVLGLAIDLGARLARRLRPQSAPVDRDGARQEGERALVDASAERCDAV</sequence>
<gene>
    <name evidence="9" type="ORF">RL72_02690</name>
</gene>
<feature type="transmembrane region" description="Helical" evidence="7">
    <location>
        <begin position="170"/>
        <end position="191"/>
    </location>
</feature>
<evidence type="ECO:0000256" key="3">
    <source>
        <dbReference type="ARBA" id="ARBA00022475"/>
    </source>
</evidence>
<dbReference type="Proteomes" id="UP000033448">
    <property type="component" value="Unassembled WGS sequence"/>
</dbReference>
<keyword evidence="10" id="KW-1185">Reference proteome</keyword>
<evidence type="ECO:0000256" key="1">
    <source>
        <dbReference type="ARBA" id="ARBA00004651"/>
    </source>
</evidence>
<dbReference type="PATRIC" id="fig|582680.7.peg.2746"/>
<dbReference type="AlphaFoldDB" id="A0A0F0KKV3"/>
<dbReference type="GO" id="GO:0005886">
    <property type="term" value="C:plasma membrane"/>
    <property type="evidence" value="ECO:0007669"/>
    <property type="project" value="UniProtKB-SubCell"/>
</dbReference>
<dbReference type="InterPro" id="IPR032816">
    <property type="entry name" value="VTT_dom"/>
</dbReference>
<feature type="transmembrane region" description="Helical" evidence="7">
    <location>
        <begin position="51"/>
        <end position="76"/>
    </location>
</feature>
<dbReference type="InterPro" id="IPR051311">
    <property type="entry name" value="DedA_domain"/>
</dbReference>
<comment type="subcellular location">
    <subcellularLocation>
        <location evidence="1">Cell membrane</location>
        <topology evidence="1">Multi-pass membrane protein</topology>
    </subcellularLocation>
</comment>
<evidence type="ECO:0000256" key="5">
    <source>
        <dbReference type="ARBA" id="ARBA00022989"/>
    </source>
</evidence>
<keyword evidence="5 7" id="KW-1133">Transmembrane helix</keyword>
<evidence type="ECO:0000256" key="2">
    <source>
        <dbReference type="ARBA" id="ARBA00010792"/>
    </source>
</evidence>
<evidence type="ECO:0000256" key="4">
    <source>
        <dbReference type="ARBA" id="ARBA00022692"/>
    </source>
</evidence>
<proteinExistence type="inferred from homology"/>
<evidence type="ECO:0000313" key="9">
    <source>
        <dbReference type="EMBL" id="KJL20765.1"/>
    </source>
</evidence>
<organism evidence="9 10">
    <name type="scientific">Microbacterium azadirachtae</name>
    <dbReference type="NCBI Taxonomy" id="582680"/>
    <lineage>
        <taxon>Bacteria</taxon>
        <taxon>Bacillati</taxon>
        <taxon>Actinomycetota</taxon>
        <taxon>Actinomycetes</taxon>
        <taxon>Micrococcales</taxon>
        <taxon>Microbacteriaceae</taxon>
        <taxon>Microbacterium</taxon>
    </lineage>
</organism>
<feature type="transmembrane region" description="Helical" evidence="7">
    <location>
        <begin position="139"/>
        <end position="164"/>
    </location>
</feature>
<reference evidence="9 10" key="1">
    <citation type="submission" date="2015-02" db="EMBL/GenBank/DDBJ databases">
        <title>Draft genome sequences of ten Microbacterium spp. with emphasis on heavy metal contaminated environments.</title>
        <authorList>
            <person name="Corretto E."/>
        </authorList>
    </citation>
    <scope>NUCLEOTIDE SEQUENCE [LARGE SCALE GENOMIC DNA]</scope>
    <source>
        <strain evidence="9 10">DSM 23848</strain>
    </source>
</reference>
<keyword evidence="4 7" id="KW-0812">Transmembrane</keyword>
<evidence type="ECO:0000256" key="7">
    <source>
        <dbReference type="SAM" id="Phobius"/>
    </source>
</evidence>
<dbReference type="RefSeq" id="WP_045251365.1">
    <property type="nucleotide sequence ID" value="NZ_JYIT01000082.1"/>
</dbReference>
<protein>
    <recommendedName>
        <fullName evidence="8">VTT domain-containing protein</fullName>
    </recommendedName>
</protein>
<keyword evidence="3" id="KW-1003">Cell membrane</keyword>
<dbReference type="PANTHER" id="PTHR42709:SF6">
    <property type="entry name" value="UNDECAPRENYL PHOSPHATE TRANSPORTER A"/>
    <property type="match status" value="1"/>
</dbReference>
<evidence type="ECO:0000313" key="10">
    <source>
        <dbReference type="Proteomes" id="UP000033448"/>
    </source>
</evidence>
<dbReference type="PANTHER" id="PTHR42709">
    <property type="entry name" value="ALKALINE PHOSPHATASE LIKE PROTEIN"/>
    <property type="match status" value="1"/>
</dbReference>
<evidence type="ECO:0000259" key="8">
    <source>
        <dbReference type="Pfam" id="PF09335"/>
    </source>
</evidence>
<evidence type="ECO:0000256" key="6">
    <source>
        <dbReference type="ARBA" id="ARBA00023136"/>
    </source>
</evidence>
<accession>A0A0F0KKV3</accession>
<keyword evidence="6 7" id="KW-0472">Membrane</keyword>
<comment type="caution">
    <text evidence="9">The sequence shown here is derived from an EMBL/GenBank/DDBJ whole genome shotgun (WGS) entry which is preliminary data.</text>
</comment>